<gene>
    <name evidence="1" type="ORF">SPRG_00078</name>
</gene>
<dbReference type="AlphaFoldDB" id="A0A067CXN1"/>
<dbReference type="InterPro" id="IPR032675">
    <property type="entry name" value="LRR_dom_sf"/>
</dbReference>
<reference evidence="1 2" key="1">
    <citation type="journal article" date="2013" name="PLoS Genet.">
        <title>Distinctive expansion of potential virulence genes in the genome of the oomycete fish pathogen Saprolegnia parasitica.</title>
        <authorList>
            <person name="Jiang R.H."/>
            <person name="de Bruijn I."/>
            <person name="Haas B.J."/>
            <person name="Belmonte R."/>
            <person name="Lobach L."/>
            <person name="Christie J."/>
            <person name="van den Ackerveken G."/>
            <person name="Bottin A."/>
            <person name="Bulone V."/>
            <person name="Diaz-Moreno S.M."/>
            <person name="Dumas B."/>
            <person name="Fan L."/>
            <person name="Gaulin E."/>
            <person name="Govers F."/>
            <person name="Grenville-Briggs L.J."/>
            <person name="Horner N.R."/>
            <person name="Levin J.Z."/>
            <person name="Mammella M."/>
            <person name="Meijer H.J."/>
            <person name="Morris P."/>
            <person name="Nusbaum C."/>
            <person name="Oome S."/>
            <person name="Phillips A.J."/>
            <person name="van Rooyen D."/>
            <person name="Rzeszutek E."/>
            <person name="Saraiva M."/>
            <person name="Secombes C.J."/>
            <person name="Seidl M.F."/>
            <person name="Snel B."/>
            <person name="Stassen J.H."/>
            <person name="Sykes S."/>
            <person name="Tripathy S."/>
            <person name="van den Berg H."/>
            <person name="Vega-Arreguin J.C."/>
            <person name="Wawra S."/>
            <person name="Young S.K."/>
            <person name="Zeng Q."/>
            <person name="Dieguez-Uribeondo J."/>
            <person name="Russ C."/>
            <person name="Tyler B.M."/>
            <person name="van West P."/>
        </authorList>
    </citation>
    <scope>NUCLEOTIDE SEQUENCE [LARGE SCALE GENOMIC DNA]</scope>
    <source>
        <strain evidence="1 2">CBS 223.65</strain>
    </source>
</reference>
<sequence>MTDGRMKAARTASPDALLLPHVIEAIATSIDSSEDFTSFVHAVPQSLWTPALAAFLALTASPPASVEVAWPSIVINDTDLPSAVLAQICKTLPLRPQIEIECTIQHAEHLSSIVPHLGASIHYLSVEFDELIMIDGQGRQVAELLLQCPNLWEIWINVLAQRDADDEHIELSDLLAVIADPIKHANLGRLTIDLQHARATPRLGHLLATWLTTAPRISLHVENVISMDEDAAMVFCDALQANTALEELILLSVTNLSGFHGRKLPASLRRVELSLEAPIDAEIDDVTIESLATALGSTHLDHFSCNVFGQLVQCSAAAPMFRQLSKLEVSALQADGVDAFLAGLSHLPALQDLAVVQSTIGTRDFATLLMETLVTTCPHLQMLRLDTVPLSCDAVSTVLAGVPRLPCLKWLNVSPRSTILPADIFYVLPELIAAGRHVRDLLFIVPLLHGDDELAVLRVLALVRDVPFFFDKLPLNADAYVVDALGAQNKQSDRCRLRTSW</sequence>
<name>A0A067CXN1_SAPPC</name>
<dbReference type="OrthoDB" id="10455785at2759"/>
<keyword evidence="2" id="KW-1185">Reference proteome</keyword>
<accession>A0A067CXN1</accession>
<evidence type="ECO:0000313" key="1">
    <source>
        <dbReference type="EMBL" id="KDO35233.1"/>
    </source>
</evidence>
<dbReference type="Gene3D" id="3.80.10.10">
    <property type="entry name" value="Ribonuclease Inhibitor"/>
    <property type="match status" value="1"/>
</dbReference>
<evidence type="ECO:0000313" key="2">
    <source>
        <dbReference type="Proteomes" id="UP000030745"/>
    </source>
</evidence>
<dbReference type="EMBL" id="KK583189">
    <property type="protein sequence ID" value="KDO35233.1"/>
    <property type="molecule type" value="Genomic_DNA"/>
</dbReference>
<dbReference type="VEuPathDB" id="FungiDB:SPRG_00078"/>
<evidence type="ECO:0008006" key="3">
    <source>
        <dbReference type="Google" id="ProtNLM"/>
    </source>
</evidence>
<dbReference type="GeneID" id="24122739"/>
<dbReference type="Proteomes" id="UP000030745">
    <property type="component" value="Unassembled WGS sequence"/>
</dbReference>
<proteinExistence type="predicted"/>
<protein>
    <recommendedName>
        <fullName evidence="3">F-box domain-containing protein</fullName>
    </recommendedName>
</protein>
<dbReference type="RefSeq" id="XP_012193584.1">
    <property type="nucleotide sequence ID" value="XM_012338194.1"/>
</dbReference>
<dbReference type="SUPFAM" id="SSF52047">
    <property type="entry name" value="RNI-like"/>
    <property type="match status" value="1"/>
</dbReference>
<dbReference type="KEGG" id="spar:SPRG_00078"/>
<organism evidence="1 2">
    <name type="scientific">Saprolegnia parasitica (strain CBS 223.65)</name>
    <dbReference type="NCBI Taxonomy" id="695850"/>
    <lineage>
        <taxon>Eukaryota</taxon>
        <taxon>Sar</taxon>
        <taxon>Stramenopiles</taxon>
        <taxon>Oomycota</taxon>
        <taxon>Saprolegniomycetes</taxon>
        <taxon>Saprolegniales</taxon>
        <taxon>Saprolegniaceae</taxon>
        <taxon>Saprolegnia</taxon>
    </lineage>
</organism>